<dbReference type="Proteomes" id="UP000215335">
    <property type="component" value="Unassembled WGS sequence"/>
</dbReference>
<reference evidence="1 2" key="1">
    <citation type="journal article" date="2017" name="Curr. Biol.">
        <title>The Evolution of Venom by Co-option of Single-Copy Genes.</title>
        <authorList>
            <person name="Martinson E.O."/>
            <person name="Mrinalini"/>
            <person name="Kelkar Y.D."/>
            <person name="Chang C.H."/>
            <person name="Werren J.H."/>
        </authorList>
    </citation>
    <scope>NUCLEOTIDE SEQUENCE [LARGE SCALE GENOMIC DNA]</scope>
    <source>
        <strain evidence="1 2">Alberta</strain>
        <tissue evidence="1">Whole body</tissue>
    </source>
</reference>
<protein>
    <submittedName>
        <fullName evidence="1">Uncharacterized protein</fullName>
    </submittedName>
</protein>
<comment type="caution">
    <text evidence="1">The sequence shown here is derived from an EMBL/GenBank/DDBJ whole genome shotgun (WGS) entry which is preliminary data.</text>
</comment>
<dbReference type="EMBL" id="NNAY01002449">
    <property type="protein sequence ID" value="OXU21255.1"/>
    <property type="molecule type" value="Genomic_DNA"/>
</dbReference>
<sequence>MSTALADAGDSTRRTLACTSFCGTYLYSKGSPVYAMPRDGFTTLPRYWMDLARFKD</sequence>
<accession>A0A232ESC1</accession>
<evidence type="ECO:0000313" key="1">
    <source>
        <dbReference type="EMBL" id="OXU21255.1"/>
    </source>
</evidence>
<dbReference type="AlphaFoldDB" id="A0A232ESC1"/>
<evidence type="ECO:0000313" key="2">
    <source>
        <dbReference type="Proteomes" id="UP000215335"/>
    </source>
</evidence>
<organism evidence="1 2">
    <name type="scientific">Trichomalopsis sarcophagae</name>
    <dbReference type="NCBI Taxonomy" id="543379"/>
    <lineage>
        <taxon>Eukaryota</taxon>
        <taxon>Metazoa</taxon>
        <taxon>Ecdysozoa</taxon>
        <taxon>Arthropoda</taxon>
        <taxon>Hexapoda</taxon>
        <taxon>Insecta</taxon>
        <taxon>Pterygota</taxon>
        <taxon>Neoptera</taxon>
        <taxon>Endopterygota</taxon>
        <taxon>Hymenoptera</taxon>
        <taxon>Apocrita</taxon>
        <taxon>Proctotrupomorpha</taxon>
        <taxon>Chalcidoidea</taxon>
        <taxon>Pteromalidae</taxon>
        <taxon>Pteromalinae</taxon>
        <taxon>Trichomalopsis</taxon>
    </lineage>
</organism>
<keyword evidence="2" id="KW-1185">Reference proteome</keyword>
<gene>
    <name evidence="1" type="ORF">TSAR_015366</name>
</gene>
<proteinExistence type="predicted"/>
<name>A0A232ESC1_9HYME</name>